<accession>A0A0C1U0A4</accession>
<dbReference type="Pfam" id="PF00583">
    <property type="entry name" value="Acetyltransf_1"/>
    <property type="match status" value="1"/>
</dbReference>
<gene>
    <name evidence="4" type="ORF">U732_644</name>
</gene>
<dbReference type="PANTHER" id="PTHR43800">
    <property type="entry name" value="PEPTIDYL-LYSINE N-ACETYLTRANSFERASE YJAB"/>
    <property type="match status" value="1"/>
</dbReference>
<dbReference type="InterPro" id="IPR016181">
    <property type="entry name" value="Acyl_CoA_acyltransferase"/>
</dbReference>
<feature type="domain" description="N-acetyltransferase" evidence="3">
    <location>
        <begin position="158"/>
        <end position="292"/>
    </location>
</feature>
<dbReference type="InterPro" id="IPR000182">
    <property type="entry name" value="GNAT_dom"/>
</dbReference>
<evidence type="ECO:0000256" key="1">
    <source>
        <dbReference type="ARBA" id="ARBA00022679"/>
    </source>
</evidence>
<dbReference type="AlphaFoldDB" id="A0A0C1U0A4"/>
<organism evidence="4 5">
    <name type="scientific">Clostridium argentinense CDC 2741</name>
    <dbReference type="NCBI Taxonomy" id="1418104"/>
    <lineage>
        <taxon>Bacteria</taxon>
        <taxon>Bacillati</taxon>
        <taxon>Bacillota</taxon>
        <taxon>Clostridia</taxon>
        <taxon>Eubacteriales</taxon>
        <taxon>Clostridiaceae</taxon>
        <taxon>Clostridium</taxon>
    </lineage>
</organism>
<proteinExistence type="predicted"/>
<dbReference type="EMBL" id="AYSO01000020">
    <property type="protein sequence ID" value="KIE44943.1"/>
    <property type="molecule type" value="Genomic_DNA"/>
</dbReference>
<dbReference type="SUPFAM" id="SSF55729">
    <property type="entry name" value="Acyl-CoA N-acyltransferases (Nat)"/>
    <property type="match status" value="1"/>
</dbReference>
<evidence type="ECO:0000313" key="5">
    <source>
        <dbReference type="Proteomes" id="UP000031366"/>
    </source>
</evidence>
<dbReference type="PROSITE" id="PS51186">
    <property type="entry name" value="GNAT"/>
    <property type="match status" value="1"/>
</dbReference>
<reference evidence="4 5" key="1">
    <citation type="journal article" date="2015" name="Infect. Genet. Evol.">
        <title>Genomic sequences of six botulinum neurotoxin-producing strains representing three clostridial species illustrate the mobility and diversity of botulinum neurotoxin genes.</title>
        <authorList>
            <person name="Smith T.J."/>
            <person name="Hill K.K."/>
            <person name="Xie G."/>
            <person name="Foley B.T."/>
            <person name="Williamson C.H."/>
            <person name="Foster J.T."/>
            <person name="Johnson S.L."/>
            <person name="Chertkov O."/>
            <person name="Teshima H."/>
            <person name="Gibbons H.S."/>
            <person name="Johnsky L.A."/>
            <person name="Karavis M.A."/>
            <person name="Smith L.A."/>
        </authorList>
    </citation>
    <scope>NUCLEOTIDE SEQUENCE [LARGE SCALE GENOMIC DNA]</scope>
    <source>
        <strain evidence="4 5">CDC 2741</strain>
    </source>
</reference>
<dbReference type="STRING" id="29341.RSJ17_06020"/>
<keyword evidence="5" id="KW-1185">Reference proteome</keyword>
<name>A0A0C1U0A4_9CLOT</name>
<evidence type="ECO:0000256" key="2">
    <source>
        <dbReference type="ARBA" id="ARBA00023315"/>
    </source>
</evidence>
<dbReference type="GO" id="GO:0016747">
    <property type="term" value="F:acyltransferase activity, transferring groups other than amino-acyl groups"/>
    <property type="evidence" value="ECO:0007669"/>
    <property type="project" value="InterPro"/>
</dbReference>
<dbReference type="OrthoDB" id="87299at2"/>
<evidence type="ECO:0000313" key="4">
    <source>
        <dbReference type="EMBL" id="KIE44943.1"/>
    </source>
</evidence>
<evidence type="ECO:0000259" key="3">
    <source>
        <dbReference type="PROSITE" id="PS51186"/>
    </source>
</evidence>
<keyword evidence="1 4" id="KW-0808">Transferase</keyword>
<dbReference type="CDD" id="cd04301">
    <property type="entry name" value="NAT_SF"/>
    <property type="match status" value="1"/>
</dbReference>
<dbReference type="PANTHER" id="PTHR43800:SF1">
    <property type="entry name" value="PEPTIDYL-LYSINE N-ACETYLTRANSFERASE YJAB"/>
    <property type="match status" value="1"/>
</dbReference>
<comment type="caution">
    <text evidence="4">The sequence shown here is derived from an EMBL/GenBank/DDBJ whole genome shotgun (WGS) entry which is preliminary data.</text>
</comment>
<protein>
    <submittedName>
        <fullName evidence="4">Acetyltransferase domain protein</fullName>
    </submittedName>
</protein>
<dbReference type="Proteomes" id="UP000031366">
    <property type="component" value="Unassembled WGS sequence"/>
</dbReference>
<dbReference type="RefSeq" id="WP_039636630.1">
    <property type="nucleotide sequence ID" value="NZ_AYSO01000020.1"/>
</dbReference>
<sequence>MEIEGMKLSVINKENLEKIAGFMAAMNVRKENHIGYCGDNKEEILETLQEDFLSNKSLMFLSNEKEIVAVLGVDLDIENETAEIHGPFVDEKYGVNLALKLWNNILPLIPNEINKANMFFNYKNSLAMEFSNSLNFNFKSNEFVLSLNREERIENLSDRVRFLKDDEKEEFIKLHDNIFPNTYYSGDMIINKINSKNKVYIYKDKNEIQGYIYVEVHPEAQQGNIEYLGVSPNFRGRGLGVKLLSMAIDFVFSHDVIMEIILCVNCDNEAIKLYKKCGFKEKNFLKFYQLYL</sequence>
<dbReference type="Gene3D" id="3.40.630.30">
    <property type="match status" value="1"/>
</dbReference>
<keyword evidence="2" id="KW-0012">Acyltransferase</keyword>